<evidence type="ECO:0008006" key="6">
    <source>
        <dbReference type="Google" id="ProtNLM"/>
    </source>
</evidence>
<dbReference type="CDD" id="cd00033">
    <property type="entry name" value="CCP"/>
    <property type="match status" value="1"/>
</dbReference>
<feature type="compositionally biased region" description="Polar residues" evidence="2">
    <location>
        <begin position="296"/>
        <end position="319"/>
    </location>
</feature>
<feature type="region of interest" description="Disordered" evidence="2">
    <location>
        <begin position="296"/>
        <end position="367"/>
    </location>
</feature>
<gene>
    <name evidence="4" type="ORF">ElyMa_001359000</name>
</gene>
<accession>A0AAV4IQ29</accession>
<evidence type="ECO:0000313" key="5">
    <source>
        <dbReference type="Proteomes" id="UP000762676"/>
    </source>
</evidence>
<dbReference type="Proteomes" id="UP000762676">
    <property type="component" value="Unassembled WGS sequence"/>
</dbReference>
<keyword evidence="3" id="KW-0812">Transmembrane</keyword>
<feature type="region of interest" description="Disordered" evidence="2">
    <location>
        <begin position="28"/>
        <end position="82"/>
    </location>
</feature>
<evidence type="ECO:0000313" key="4">
    <source>
        <dbReference type="EMBL" id="GFS11938.1"/>
    </source>
</evidence>
<keyword evidence="5" id="KW-1185">Reference proteome</keyword>
<dbReference type="SUPFAM" id="SSF57535">
    <property type="entry name" value="Complement control module/SCR domain"/>
    <property type="match status" value="1"/>
</dbReference>
<feature type="compositionally biased region" description="Basic and acidic residues" evidence="2">
    <location>
        <begin position="358"/>
        <end position="367"/>
    </location>
</feature>
<keyword evidence="1" id="KW-1015">Disulfide bond</keyword>
<dbReference type="AlphaFoldDB" id="A0AAV4IQ29"/>
<feature type="transmembrane region" description="Helical" evidence="3">
    <location>
        <begin position="140"/>
        <end position="163"/>
    </location>
</feature>
<protein>
    <recommendedName>
        <fullName evidence="6">Sushi domain-containing protein</fullName>
    </recommendedName>
</protein>
<keyword evidence="3" id="KW-1133">Transmembrane helix</keyword>
<dbReference type="InterPro" id="IPR035976">
    <property type="entry name" value="Sushi/SCR/CCP_sf"/>
</dbReference>
<feature type="compositionally biased region" description="Low complexity" evidence="2">
    <location>
        <begin position="28"/>
        <end position="45"/>
    </location>
</feature>
<name>A0AAV4IQ29_9GAST</name>
<evidence type="ECO:0000256" key="3">
    <source>
        <dbReference type="SAM" id="Phobius"/>
    </source>
</evidence>
<organism evidence="4 5">
    <name type="scientific">Elysia marginata</name>
    <dbReference type="NCBI Taxonomy" id="1093978"/>
    <lineage>
        <taxon>Eukaryota</taxon>
        <taxon>Metazoa</taxon>
        <taxon>Spiralia</taxon>
        <taxon>Lophotrochozoa</taxon>
        <taxon>Mollusca</taxon>
        <taxon>Gastropoda</taxon>
        <taxon>Heterobranchia</taxon>
        <taxon>Euthyneura</taxon>
        <taxon>Panpulmonata</taxon>
        <taxon>Sacoglossa</taxon>
        <taxon>Placobranchoidea</taxon>
        <taxon>Plakobranchidae</taxon>
        <taxon>Elysia</taxon>
    </lineage>
</organism>
<dbReference type="InterPro" id="IPR000436">
    <property type="entry name" value="Sushi_SCR_CCP_dom"/>
</dbReference>
<evidence type="ECO:0000256" key="2">
    <source>
        <dbReference type="SAM" id="MobiDB-lite"/>
    </source>
</evidence>
<sequence length="367" mass="40977">MGQVKIQTTPGNSCPDLRDRISIDISITTSTTSDSGNNNNNNNNSAKDLANLDSTKRRSDVDPMMDTPRSMASRGSHHMASKSSRHGVILSTAEHRVGTVVQVTCATDHHSVVLECSPGGFWNTTIPTCPGGLDTSPYRLYLAVAGSAAGLVLLVLFFLYCHLLRSRRRGGKQGVQSNSSLHSRDTDRNLYVDPYHVGERLYGSPNSPHFSRSDITYAKPIVYSTYLNPAFYEDAYERWRRQEQMVSERLYDSPWLKPRGLQKQMDTPGFKWSQTSLRTIGDSGFKKLPRAHITMDQSANNMSRDSLQSRDQLNSQSPSGMLRLYPSMAAHDPRAHHMTSHDDVLTEDNESLSCAEQRSTDDGRTNF</sequence>
<comment type="caution">
    <text evidence="4">The sequence shown here is derived from an EMBL/GenBank/DDBJ whole genome shotgun (WGS) entry which is preliminary data.</text>
</comment>
<dbReference type="EMBL" id="BMAT01002698">
    <property type="protein sequence ID" value="GFS11938.1"/>
    <property type="molecule type" value="Genomic_DNA"/>
</dbReference>
<feature type="compositionally biased region" description="Basic and acidic residues" evidence="2">
    <location>
        <begin position="331"/>
        <end position="344"/>
    </location>
</feature>
<evidence type="ECO:0000256" key="1">
    <source>
        <dbReference type="ARBA" id="ARBA00023157"/>
    </source>
</evidence>
<proteinExistence type="predicted"/>
<reference evidence="4 5" key="1">
    <citation type="journal article" date="2021" name="Elife">
        <title>Chloroplast acquisition without the gene transfer in kleptoplastic sea slugs, Plakobranchus ocellatus.</title>
        <authorList>
            <person name="Maeda T."/>
            <person name="Takahashi S."/>
            <person name="Yoshida T."/>
            <person name="Shimamura S."/>
            <person name="Takaki Y."/>
            <person name="Nagai Y."/>
            <person name="Toyoda A."/>
            <person name="Suzuki Y."/>
            <person name="Arimoto A."/>
            <person name="Ishii H."/>
            <person name="Satoh N."/>
            <person name="Nishiyama T."/>
            <person name="Hasebe M."/>
            <person name="Maruyama T."/>
            <person name="Minagawa J."/>
            <person name="Obokata J."/>
            <person name="Shigenobu S."/>
        </authorList>
    </citation>
    <scope>NUCLEOTIDE SEQUENCE [LARGE SCALE GENOMIC DNA]</scope>
</reference>
<keyword evidence="3" id="KW-0472">Membrane</keyword>